<dbReference type="PANTHER" id="PTHR34478">
    <property type="entry name" value="PROTEIN LEMA"/>
    <property type="match status" value="1"/>
</dbReference>
<reference evidence="7" key="1">
    <citation type="submission" date="2020-05" db="EMBL/GenBank/DDBJ databases">
        <authorList>
            <person name="Chiriac C."/>
            <person name="Salcher M."/>
            <person name="Ghai R."/>
            <person name="Kavagutti S V."/>
        </authorList>
    </citation>
    <scope>NUCLEOTIDE SEQUENCE</scope>
</reference>
<gene>
    <name evidence="7" type="ORF">UFOPK3610_01790</name>
</gene>
<dbReference type="GO" id="GO:0016020">
    <property type="term" value="C:membrane"/>
    <property type="evidence" value="ECO:0007669"/>
    <property type="project" value="UniProtKB-SubCell"/>
</dbReference>
<keyword evidence="3 6" id="KW-0812">Transmembrane</keyword>
<dbReference type="EMBL" id="CAFBMR010000114">
    <property type="protein sequence ID" value="CAB4928137.1"/>
    <property type="molecule type" value="Genomic_DNA"/>
</dbReference>
<proteinExistence type="inferred from homology"/>
<organism evidence="7">
    <name type="scientific">freshwater metagenome</name>
    <dbReference type="NCBI Taxonomy" id="449393"/>
    <lineage>
        <taxon>unclassified sequences</taxon>
        <taxon>metagenomes</taxon>
        <taxon>ecological metagenomes</taxon>
    </lineage>
</organism>
<comment type="similarity">
    <text evidence="2">Belongs to the LemA family.</text>
</comment>
<accession>A0A6J7ICZ1</accession>
<name>A0A6J7ICZ1_9ZZZZ</name>
<dbReference type="InterPro" id="IPR007156">
    <property type="entry name" value="MamQ_LemA"/>
</dbReference>
<dbReference type="PANTHER" id="PTHR34478:SF1">
    <property type="entry name" value="PROTEIN LEMA"/>
    <property type="match status" value="1"/>
</dbReference>
<evidence type="ECO:0000256" key="2">
    <source>
        <dbReference type="ARBA" id="ARBA00008854"/>
    </source>
</evidence>
<comment type="subcellular location">
    <subcellularLocation>
        <location evidence="1">Membrane</location>
        <topology evidence="1">Single-pass membrane protein</topology>
    </subcellularLocation>
</comment>
<protein>
    <submittedName>
        <fullName evidence="7">Unannotated protein</fullName>
    </submittedName>
</protein>
<evidence type="ECO:0000256" key="4">
    <source>
        <dbReference type="ARBA" id="ARBA00022989"/>
    </source>
</evidence>
<keyword evidence="4 6" id="KW-1133">Transmembrane helix</keyword>
<sequence>MRTYTRVMGALIAVIVIVAILIILALIVVGQFNKLRRLDLLSQGAFADIDTLLTKRADLVPNLVATVQGAKDFEGATLTAVTQARSMSVQANSGSMGDKAAADGMLTAALGKLFAVAEAYPQLTATANFQQLQGQLSEIEGQLQFARQYYNDSVVALNTAVRTIPSMWFTGMAKVDVREMYNEPDEGRRSAPQVKF</sequence>
<dbReference type="AlphaFoldDB" id="A0A6J7ICZ1"/>
<keyword evidence="5 6" id="KW-0472">Membrane</keyword>
<feature type="transmembrane region" description="Helical" evidence="6">
    <location>
        <begin position="6"/>
        <end position="29"/>
    </location>
</feature>
<evidence type="ECO:0000256" key="3">
    <source>
        <dbReference type="ARBA" id="ARBA00022692"/>
    </source>
</evidence>
<evidence type="ECO:0000256" key="5">
    <source>
        <dbReference type="ARBA" id="ARBA00023136"/>
    </source>
</evidence>
<dbReference type="Gene3D" id="1.20.1440.20">
    <property type="entry name" value="LemA-like domain"/>
    <property type="match status" value="1"/>
</dbReference>
<evidence type="ECO:0000256" key="1">
    <source>
        <dbReference type="ARBA" id="ARBA00004167"/>
    </source>
</evidence>
<evidence type="ECO:0000256" key="6">
    <source>
        <dbReference type="SAM" id="Phobius"/>
    </source>
</evidence>
<evidence type="ECO:0000313" key="7">
    <source>
        <dbReference type="EMBL" id="CAB4928137.1"/>
    </source>
</evidence>
<dbReference type="SUPFAM" id="SSF140478">
    <property type="entry name" value="LemA-like"/>
    <property type="match status" value="1"/>
</dbReference>
<dbReference type="InterPro" id="IPR023353">
    <property type="entry name" value="LemA-like_dom_sf"/>
</dbReference>
<dbReference type="Pfam" id="PF04011">
    <property type="entry name" value="LemA"/>
    <property type="match status" value="1"/>
</dbReference>